<evidence type="ECO:0000256" key="7">
    <source>
        <dbReference type="PROSITE-ProRule" id="PRU00042"/>
    </source>
</evidence>
<evidence type="ECO:0000313" key="11">
    <source>
        <dbReference type="Proteomes" id="UP000038830"/>
    </source>
</evidence>
<dbReference type="GO" id="GO:0010468">
    <property type="term" value="P:regulation of gene expression"/>
    <property type="evidence" value="ECO:0007669"/>
    <property type="project" value="TreeGrafter"/>
</dbReference>
<dbReference type="PANTHER" id="PTHR16515:SF66">
    <property type="entry name" value="C2H2-TYPE DOMAIN-CONTAINING PROTEIN"/>
    <property type="match status" value="1"/>
</dbReference>
<reference evidence="11" key="1">
    <citation type="journal article" date="2015" name="J. Biotechnol.">
        <title>The structure of the Cyberlindnera jadinii genome and its relation to Candida utilis analyzed by the occurrence of single nucleotide polymorphisms.</title>
        <authorList>
            <person name="Rupp O."/>
            <person name="Brinkrolf K."/>
            <person name="Buerth C."/>
            <person name="Kunigo M."/>
            <person name="Schneider J."/>
            <person name="Jaenicke S."/>
            <person name="Goesmann A."/>
            <person name="Puehler A."/>
            <person name="Jaeger K.-E."/>
            <person name="Ernst J.F."/>
        </authorList>
    </citation>
    <scope>NUCLEOTIDE SEQUENCE [LARGE SCALE GENOMIC DNA]</scope>
    <source>
        <strain evidence="11">ATCC 18201 / CBS 1600 / BCRC 20928 / JCM 3617 / NBRC 0987 / NRRL Y-1542</strain>
    </source>
</reference>
<dbReference type="PROSITE" id="PS50157">
    <property type="entry name" value="ZINC_FINGER_C2H2_2"/>
    <property type="match status" value="2"/>
</dbReference>
<dbReference type="InterPro" id="IPR036236">
    <property type="entry name" value="Znf_C2H2_sf"/>
</dbReference>
<evidence type="ECO:0000313" key="10">
    <source>
        <dbReference type="EMBL" id="CEP21785.1"/>
    </source>
</evidence>
<dbReference type="AlphaFoldDB" id="A0A0H5C1P7"/>
<feature type="compositionally biased region" description="Polar residues" evidence="8">
    <location>
        <begin position="241"/>
        <end position="253"/>
    </location>
</feature>
<keyword evidence="3" id="KW-0677">Repeat</keyword>
<comment type="subcellular location">
    <subcellularLocation>
        <location evidence="1">Nucleus</location>
    </subcellularLocation>
</comment>
<evidence type="ECO:0000256" key="8">
    <source>
        <dbReference type="SAM" id="MobiDB-lite"/>
    </source>
</evidence>
<dbReference type="EMBL" id="CDQK01000002">
    <property type="protein sequence ID" value="CEP21785.1"/>
    <property type="molecule type" value="Genomic_DNA"/>
</dbReference>
<feature type="region of interest" description="Disordered" evidence="8">
    <location>
        <begin position="65"/>
        <end position="87"/>
    </location>
</feature>
<keyword evidence="6" id="KW-0539">Nucleus</keyword>
<protein>
    <submittedName>
        <fullName evidence="10">ZMS1 protein</fullName>
    </submittedName>
</protein>
<dbReference type="GO" id="GO:0008270">
    <property type="term" value="F:zinc ion binding"/>
    <property type="evidence" value="ECO:0007669"/>
    <property type="project" value="UniProtKB-KW"/>
</dbReference>
<sequence>MFELSPMKHPLVEELAFDRGGDLAKNDADDAPGIFVKHEGFNEEMVPISSNTFFDVGVVRYPTPSGNSVALDDGYPYQQPQQQQQQQQEQLQVQNPYGIAEYGQVYAENMPPIESTIISTMDNNDSTQMLGSFPENSGFVPQYGQVERKQAVASTSSQQRQTVSITPSSSQLLSTPMRSGSRRRSSTVNSNSPLLRQTPSRITKSHRRTRSRLSLDASGAAAIITETHEGRSPRCNPFYIPSSNNSPRVASPVSTASMTPSIYQDEEILQHEPLSSVYPMMLHHQDYATAANLSLQIAGQHLGVQLEDPPSFLSDPSLSESAVPQVIPQFPGDPSQSYIDQQVHQQRYQQHKHQLEQQQQQQQQQLQQHQQQTQQHRRHYRQDSNSQHEKRHSSSSTRKNNERPVQRPPNQLPKISQPLATHLSRSHSTIDLTTHVAPPEITKYDILVPRKRLAKSQSATDISSDGKKPHQCPLCGGIFQRPEHLKRHMRSHSSEKPFECDECGKKFNRADNMKAHQRKLHGRDI</sequence>
<evidence type="ECO:0000256" key="4">
    <source>
        <dbReference type="ARBA" id="ARBA00022771"/>
    </source>
</evidence>
<gene>
    <name evidence="10" type="primary">ZMS1</name>
    <name evidence="10" type="ORF">BN1211_1989</name>
</gene>
<keyword evidence="5" id="KW-0862">Zinc</keyword>
<dbReference type="SUPFAM" id="SSF57667">
    <property type="entry name" value="beta-beta-alpha zinc fingers"/>
    <property type="match status" value="1"/>
</dbReference>
<dbReference type="FunFam" id="3.30.160.60:FF:000100">
    <property type="entry name" value="Zinc finger 45-like"/>
    <property type="match status" value="1"/>
</dbReference>
<dbReference type="Gene3D" id="3.30.160.60">
    <property type="entry name" value="Classic Zinc Finger"/>
    <property type="match status" value="2"/>
</dbReference>
<evidence type="ECO:0000259" key="9">
    <source>
        <dbReference type="PROSITE" id="PS50157"/>
    </source>
</evidence>
<keyword evidence="2" id="KW-0479">Metal-binding</keyword>
<evidence type="ECO:0000256" key="6">
    <source>
        <dbReference type="ARBA" id="ARBA00023242"/>
    </source>
</evidence>
<dbReference type="InterPro" id="IPR050331">
    <property type="entry name" value="Zinc_finger"/>
</dbReference>
<evidence type="ECO:0000256" key="5">
    <source>
        <dbReference type="ARBA" id="ARBA00022833"/>
    </source>
</evidence>
<feature type="compositionally biased region" description="Low complexity" evidence="8">
    <location>
        <begin position="78"/>
        <end position="87"/>
    </location>
</feature>
<dbReference type="SMART" id="SM00355">
    <property type="entry name" value="ZnF_C2H2"/>
    <property type="match status" value="2"/>
</dbReference>
<evidence type="ECO:0000256" key="2">
    <source>
        <dbReference type="ARBA" id="ARBA00022723"/>
    </source>
</evidence>
<evidence type="ECO:0000256" key="1">
    <source>
        <dbReference type="ARBA" id="ARBA00004123"/>
    </source>
</evidence>
<dbReference type="Proteomes" id="UP000038830">
    <property type="component" value="Unassembled WGS sequence"/>
</dbReference>
<keyword evidence="4 7" id="KW-0863">Zinc-finger</keyword>
<feature type="domain" description="C2H2-type" evidence="9">
    <location>
        <begin position="470"/>
        <end position="497"/>
    </location>
</feature>
<organism evidence="10 11">
    <name type="scientific">Cyberlindnera jadinii (strain ATCC 18201 / CBS 1600 / BCRC 20928 / JCM 3617 / NBRC 0987 / NRRL Y-1542)</name>
    <name type="common">Torula yeast</name>
    <name type="synonym">Candida utilis</name>
    <dbReference type="NCBI Taxonomy" id="983966"/>
    <lineage>
        <taxon>Eukaryota</taxon>
        <taxon>Fungi</taxon>
        <taxon>Dikarya</taxon>
        <taxon>Ascomycota</taxon>
        <taxon>Saccharomycotina</taxon>
        <taxon>Saccharomycetes</taxon>
        <taxon>Phaffomycetales</taxon>
        <taxon>Phaffomycetaceae</taxon>
        <taxon>Cyberlindnera</taxon>
    </lineage>
</organism>
<feature type="region of interest" description="Disordered" evidence="8">
    <location>
        <begin position="234"/>
        <end position="253"/>
    </location>
</feature>
<name>A0A0H5C1P7_CYBJN</name>
<feature type="compositionally biased region" description="Polar residues" evidence="8">
    <location>
        <begin position="153"/>
        <end position="173"/>
    </location>
</feature>
<dbReference type="FunFam" id="3.30.160.60:FF:000176">
    <property type="entry name" value="zinc finger protein 70"/>
    <property type="match status" value="1"/>
</dbReference>
<proteinExistence type="predicted"/>
<dbReference type="InterPro" id="IPR013087">
    <property type="entry name" value="Znf_C2H2_type"/>
</dbReference>
<dbReference type="PANTHER" id="PTHR16515">
    <property type="entry name" value="PR DOMAIN ZINC FINGER PROTEIN"/>
    <property type="match status" value="1"/>
</dbReference>
<feature type="compositionally biased region" description="Low complexity" evidence="8">
    <location>
        <begin position="356"/>
        <end position="374"/>
    </location>
</feature>
<feature type="domain" description="C2H2-type" evidence="9">
    <location>
        <begin position="498"/>
        <end position="525"/>
    </location>
</feature>
<feature type="compositionally biased region" description="Low complexity" evidence="8">
    <location>
        <begin position="308"/>
        <end position="321"/>
    </location>
</feature>
<feature type="region of interest" description="Disordered" evidence="8">
    <location>
        <begin position="153"/>
        <end position="214"/>
    </location>
</feature>
<evidence type="ECO:0000256" key="3">
    <source>
        <dbReference type="ARBA" id="ARBA00022737"/>
    </source>
</evidence>
<dbReference type="PROSITE" id="PS00028">
    <property type="entry name" value="ZINC_FINGER_C2H2_1"/>
    <property type="match status" value="2"/>
</dbReference>
<dbReference type="GO" id="GO:0005634">
    <property type="term" value="C:nucleus"/>
    <property type="evidence" value="ECO:0007669"/>
    <property type="project" value="UniProtKB-SubCell"/>
</dbReference>
<dbReference type="Pfam" id="PF00096">
    <property type="entry name" value="zf-C2H2"/>
    <property type="match status" value="2"/>
</dbReference>
<accession>A0A0H5C1P7</accession>
<feature type="region of interest" description="Disordered" evidence="8">
    <location>
        <begin position="308"/>
        <end position="416"/>
    </location>
</feature>